<feature type="domain" description="Beta-lactamase-like ARB-00930-like C-terminal" evidence="4">
    <location>
        <begin position="399"/>
        <end position="541"/>
    </location>
</feature>
<dbReference type="EMBL" id="MU001972">
    <property type="protein sequence ID" value="KAF2792393.1"/>
    <property type="molecule type" value="Genomic_DNA"/>
</dbReference>
<dbReference type="AlphaFoldDB" id="A0A6A6X8H7"/>
<evidence type="ECO:0000256" key="1">
    <source>
        <dbReference type="ARBA" id="ARBA00038473"/>
    </source>
</evidence>
<dbReference type="InterPro" id="IPR058664">
    <property type="entry name" value="ARB_00930-like_C"/>
</dbReference>
<evidence type="ECO:0000256" key="2">
    <source>
        <dbReference type="SAM" id="SignalP"/>
    </source>
</evidence>
<dbReference type="Pfam" id="PF26335">
    <property type="entry name" value="ARB_00930_C"/>
    <property type="match status" value="1"/>
</dbReference>
<name>A0A6A6X8H7_9PLEO</name>
<reference evidence="5" key="1">
    <citation type="journal article" date="2020" name="Stud. Mycol.">
        <title>101 Dothideomycetes genomes: a test case for predicting lifestyles and emergence of pathogens.</title>
        <authorList>
            <person name="Haridas S."/>
            <person name="Albert R."/>
            <person name="Binder M."/>
            <person name="Bloem J."/>
            <person name="Labutti K."/>
            <person name="Salamov A."/>
            <person name="Andreopoulos B."/>
            <person name="Baker S."/>
            <person name="Barry K."/>
            <person name="Bills G."/>
            <person name="Bluhm B."/>
            <person name="Cannon C."/>
            <person name="Castanera R."/>
            <person name="Culley D."/>
            <person name="Daum C."/>
            <person name="Ezra D."/>
            <person name="Gonzalez J."/>
            <person name="Henrissat B."/>
            <person name="Kuo A."/>
            <person name="Liang C."/>
            <person name="Lipzen A."/>
            <person name="Lutzoni F."/>
            <person name="Magnuson J."/>
            <person name="Mondo S."/>
            <person name="Nolan M."/>
            <person name="Ohm R."/>
            <person name="Pangilinan J."/>
            <person name="Park H.-J."/>
            <person name="Ramirez L."/>
            <person name="Alfaro M."/>
            <person name="Sun H."/>
            <person name="Tritt A."/>
            <person name="Yoshinaga Y."/>
            <person name="Zwiers L.-H."/>
            <person name="Turgeon B."/>
            <person name="Goodwin S."/>
            <person name="Spatafora J."/>
            <person name="Crous P."/>
            <person name="Grigoriev I."/>
        </authorList>
    </citation>
    <scope>NUCLEOTIDE SEQUENCE</scope>
    <source>
        <strain evidence="5">CBS 109.77</strain>
    </source>
</reference>
<protein>
    <submittedName>
        <fullName evidence="5">Beta-lactamase/transpeptidase-like protein</fullName>
    </submittedName>
</protein>
<dbReference type="PANTHER" id="PTHR22935">
    <property type="entry name" value="PENICILLIN-BINDING PROTEIN"/>
    <property type="match status" value="1"/>
</dbReference>
<dbReference type="InterPro" id="IPR001466">
    <property type="entry name" value="Beta-lactam-related"/>
</dbReference>
<dbReference type="SUPFAM" id="SSF56601">
    <property type="entry name" value="beta-lactamase/transpeptidase-like"/>
    <property type="match status" value="1"/>
</dbReference>
<dbReference type="Gene3D" id="3.40.710.10">
    <property type="entry name" value="DD-peptidase/beta-lactamase superfamily"/>
    <property type="match status" value="1"/>
</dbReference>
<sequence>MRSFSLLILSSVPSALSLCPPPGALLPPPAIKKNSFAIPDSTFESLPWLSDTTFAIKAQIGATNVFQYSHIAPGYHDPAIPLYGTKMRIGSVTKLYTVLAIKIAREKIGWEDHIGKFVPELARNAAYKDITISNLAGQTSGLGRFGYVGDLATIPGFQAAQFGIPVVNNTLPGCDPYPGGRPCTRKELLEMYNTDQYEPISPNSGPLYSNIAFILLGLALENVYGKKYEEVIKDLIFTPLKLTNSTFAVPNDTATTILPQKGDSWFVPDFANYNPTGGIWSTPDDMMTFMRALATHNLLPAIETRKWLQPHAVLPSVQQLVGAPWEIFRPTTTDVKFTRPIDMYTKAGGVKGYAGWGILVPEFDLVVTINAAGNSSNKAVQDLLPLIMNPVIAFADANAREQAKAKYAGTYTLPNSNDSITLAVDDGPGLAITAFSMGGVPVLRSLAALQGVPIDNFSARLYPTDPDSLGTGKETWTINLDTINTAAAFADLNCNSWNNGDPFRYMKERLDTLIFEIGKTAVSKSSVLSVNLVGWRTVLKKT</sequence>
<dbReference type="OrthoDB" id="10250282at2759"/>
<dbReference type="PANTHER" id="PTHR22935:SF95">
    <property type="entry name" value="BETA-LACTAMASE-LIKE 1-RELATED"/>
    <property type="match status" value="1"/>
</dbReference>
<organism evidence="5 6">
    <name type="scientific">Melanomma pulvis-pyrius CBS 109.77</name>
    <dbReference type="NCBI Taxonomy" id="1314802"/>
    <lineage>
        <taxon>Eukaryota</taxon>
        <taxon>Fungi</taxon>
        <taxon>Dikarya</taxon>
        <taxon>Ascomycota</taxon>
        <taxon>Pezizomycotina</taxon>
        <taxon>Dothideomycetes</taxon>
        <taxon>Pleosporomycetidae</taxon>
        <taxon>Pleosporales</taxon>
        <taxon>Melanommataceae</taxon>
        <taxon>Melanomma</taxon>
    </lineage>
</organism>
<dbReference type="Proteomes" id="UP000799757">
    <property type="component" value="Unassembled WGS sequence"/>
</dbReference>
<evidence type="ECO:0000259" key="4">
    <source>
        <dbReference type="Pfam" id="PF26335"/>
    </source>
</evidence>
<keyword evidence="2" id="KW-0732">Signal</keyword>
<dbReference type="InterPro" id="IPR051478">
    <property type="entry name" value="Beta-lactamase-like_AB/R"/>
</dbReference>
<comment type="similarity">
    <text evidence="1">Belongs to the beta-lactamase family.</text>
</comment>
<keyword evidence="6" id="KW-1185">Reference proteome</keyword>
<feature type="domain" description="Beta-lactamase-related" evidence="3">
    <location>
        <begin position="84"/>
        <end position="386"/>
    </location>
</feature>
<accession>A0A6A6X8H7</accession>
<proteinExistence type="inferred from homology"/>
<evidence type="ECO:0000259" key="3">
    <source>
        <dbReference type="Pfam" id="PF00144"/>
    </source>
</evidence>
<dbReference type="InterPro" id="IPR012338">
    <property type="entry name" value="Beta-lactam/transpept-like"/>
</dbReference>
<evidence type="ECO:0000313" key="6">
    <source>
        <dbReference type="Proteomes" id="UP000799757"/>
    </source>
</evidence>
<feature type="chain" id="PRO_5025560097" evidence="2">
    <location>
        <begin position="18"/>
        <end position="542"/>
    </location>
</feature>
<feature type="signal peptide" evidence="2">
    <location>
        <begin position="1"/>
        <end position="17"/>
    </location>
</feature>
<evidence type="ECO:0000313" key="5">
    <source>
        <dbReference type="EMBL" id="KAF2792393.1"/>
    </source>
</evidence>
<dbReference type="Pfam" id="PF00144">
    <property type="entry name" value="Beta-lactamase"/>
    <property type="match status" value="1"/>
</dbReference>
<gene>
    <name evidence="5" type="ORF">K505DRAFT_307749</name>
</gene>